<dbReference type="Proteomes" id="UP000644010">
    <property type="component" value="Unassembled WGS sequence"/>
</dbReference>
<proteinExistence type="predicted"/>
<evidence type="ECO:0000313" key="1">
    <source>
        <dbReference type="EMBL" id="MBC5644269.1"/>
    </source>
</evidence>
<organism evidence="1 2">
    <name type="scientific">Parabacteroides segnis</name>
    <dbReference type="NCBI Taxonomy" id="2763058"/>
    <lineage>
        <taxon>Bacteria</taxon>
        <taxon>Pseudomonadati</taxon>
        <taxon>Bacteroidota</taxon>
        <taxon>Bacteroidia</taxon>
        <taxon>Bacteroidales</taxon>
        <taxon>Tannerellaceae</taxon>
        <taxon>Parabacteroides</taxon>
    </lineage>
</organism>
<dbReference type="Pfam" id="PF03864">
    <property type="entry name" value="Phage_cap_E"/>
    <property type="match status" value="1"/>
</dbReference>
<dbReference type="EMBL" id="JACOOI010000016">
    <property type="protein sequence ID" value="MBC5644269.1"/>
    <property type="molecule type" value="Genomic_DNA"/>
</dbReference>
<comment type="caution">
    <text evidence="1">The sequence shown here is derived from an EMBL/GenBank/DDBJ whole genome shotgun (WGS) entry which is preliminary data.</text>
</comment>
<sequence>MAEIFQYSSLFKELTRQTQLRFDAVSRLHKQLFDNVFYERFFTWDFPSVGLNFEEIKGKYNVTIAAATIDDKSKEPVLGTHGLETIAQKVLHHAITLPMTIEDYRKVLQILDSRSIPEEDAKRQLIELMWGNVRTPVQGVQAKLDIIAMGALSNEGIATLDETNNPEGGVKTTINYNMPEENKAKVTLGWTDANITNVDVFEDIQGMVDAFSDKVVFDRILLSPAKISYILRTKKMKQVIFGTDKQNTPLLLNEFNEFMRTNELPVLEPVRRQCLIQNNGTFTPYNPWNSKNLVFIPAGNLGVMKNAYVNNELRPEPGVTYSNYGRIRVAQWGVGETQNSNGVEFTKAESFALPVITEINGIGSLNTEPD</sequence>
<evidence type="ECO:0000313" key="2">
    <source>
        <dbReference type="Proteomes" id="UP000644010"/>
    </source>
</evidence>
<reference evidence="1 2" key="1">
    <citation type="submission" date="2020-08" db="EMBL/GenBank/DDBJ databases">
        <title>Genome public.</title>
        <authorList>
            <person name="Liu C."/>
            <person name="Sun Q."/>
        </authorList>
    </citation>
    <scope>NUCLEOTIDE SEQUENCE [LARGE SCALE GENOMIC DNA]</scope>
    <source>
        <strain evidence="1 2">BX2</strain>
    </source>
</reference>
<accession>A0ABR7E598</accession>
<name>A0ABR7E598_9BACT</name>
<keyword evidence="2" id="KW-1185">Reference proteome</keyword>
<dbReference type="InterPro" id="IPR005564">
    <property type="entry name" value="Major_capsid_GpE"/>
</dbReference>
<gene>
    <name evidence="1" type="ORF">H8S77_15415</name>
</gene>
<dbReference type="RefSeq" id="WP_186960170.1">
    <property type="nucleotide sequence ID" value="NZ_JACOOI010000016.1"/>
</dbReference>
<protein>
    <submittedName>
        <fullName evidence="1">Major capsid protein E</fullName>
    </submittedName>
</protein>